<dbReference type="Proteomes" id="UP000315017">
    <property type="component" value="Chromosome"/>
</dbReference>
<evidence type="ECO:0000259" key="1">
    <source>
        <dbReference type="Pfam" id="PF05685"/>
    </source>
</evidence>
<dbReference type="PANTHER" id="PTHR35400">
    <property type="entry name" value="SLR1083 PROTEIN"/>
    <property type="match status" value="1"/>
</dbReference>
<dbReference type="KEGG" id="aagg:ETAA8_25110"/>
<proteinExistence type="predicted"/>
<dbReference type="RefSeq" id="WP_145088265.1">
    <property type="nucleotide sequence ID" value="NZ_CP036274.1"/>
</dbReference>
<dbReference type="InterPro" id="IPR012296">
    <property type="entry name" value="Nuclease_put_TT1808"/>
</dbReference>
<dbReference type="CDD" id="cd06260">
    <property type="entry name" value="DUF820-like"/>
    <property type="match status" value="1"/>
</dbReference>
<keyword evidence="3" id="KW-1185">Reference proteome</keyword>
<name>A0A517YB45_9BACT</name>
<evidence type="ECO:0000313" key="3">
    <source>
        <dbReference type="Proteomes" id="UP000315017"/>
    </source>
</evidence>
<dbReference type="InterPro" id="IPR008538">
    <property type="entry name" value="Uma2"/>
</dbReference>
<evidence type="ECO:0000313" key="2">
    <source>
        <dbReference type="EMBL" id="QDU27424.1"/>
    </source>
</evidence>
<dbReference type="OrthoDB" id="269716at2"/>
<feature type="domain" description="Putative restriction endonuclease" evidence="1">
    <location>
        <begin position="26"/>
        <end position="196"/>
    </location>
</feature>
<reference evidence="2 3" key="1">
    <citation type="submission" date="2019-02" db="EMBL/GenBank/DDBJ databases">
        <title>Deep-cultivation of Planctomycetes and their phenomic and genomic characterization uncovers novel biology.</title>
        <authorList>
            <person name="Wiegand S."/>
            <person name="Jogler M."/>
            <person name="Boedeker C."/>
            <person name="Pinto D."/>
            <person name="Vollmers J."/>
            <person name="Rivas-Marin E."/>
            <person name="Kohn T."/>
            <person name="Peeters S.H."/>
            <person name="Heuer A."/>
            <person name="Rast P."/>
            <person name="Oberbeckmann S."/>
            <person name="Bunk B."/>
            <person name="Jeske O."/>
            <person name="Meyerdierks A."/>
            <person name="Storesund J.E."/>
            <person name="Kallscheuer N."/>
            <person name="Luecker S."/>
            <person name="Lage O.M."/>
            <person name="Pohl T."/>
            <person name="Merkel B.J."/>
            <person name="Hornburger P."/>
            <person name="Mueller R.-W."/>
            <person name="Bruemmer F."/>
            <person name="Labrenz M."/>
            <person name="Spormann A.M."/>
            <person name="Op den Camp H."/>
            <person name="Overmann J."/>
            <person name="Amann R."/>
            <person name="Jetten M.S.M."/>
            <person name="Mascher T."/>
            <person name="Medema M.H."/>
            <person name="Devos D.P."/>
            <person name="Kaster A.-K."/>
            <person name="Ovreas L."/>
            <person name="Rohde M."/>
            <person name="Galperin M.Y."/>
            <person name="Jogler C."/>
        </authorList>
    </citation>
    <scope>NUCLEOTIDE SEQUENCE [LARGE SCALE GENOMIC DNA]</scope>
    <source>
        <strain evidence="2 3">ETA_A8</strain>
    </source>
</reference>
<dbReference type="InterPro" id="IPR011335">
    <property type="entry name" value="Restrct_endonuc-II-like"/>
</dbReference>
<dbReference type="EMBL" id="CP036274">
    <property type="protein sequence ID" value="QDU27424.1"/>
    <property type="molecule type" value="Genomic_DNA"/>
</dbReference>
<protein>
    <recommendedName>
        <fullName evidence="1">Putative restriction endonuclease domain-containing protein</fullName>
    </recommendedName>
</protein>
<sequence length="232" mass="26315">MSTRYLKDPGQIAIPPLEPGDHLTRDEFERRYEATPNLAMAELLEGVVYMPAATRASYHSRPHQMIAALLGVYDANTPGTISFDNASVRLDLDNMPQPDQVLLVLPECGGQSKLSSDDYIENAPELIWEVSASSASYDLNVKFRVYRRNGVKEYVVWRVLDEAIDWFVLQGSEYAKQTRAADGLHQSVIFPGLWVNPDELVRQSMDLMLKTLDRGLASPEHQEFVKQLKYQR</sequence>
<dbReference type="Pfam" id="PF05685">
    <property type="entry name" value="Uma2"/>
    <property type="match status" value="1"/>
</dbReference>
<accession>A0A517YB45</accession>
<dbReference type="SUPFAM" id="SSF52980">
    <property type="entry name" value="Restriction endonuclease-like"/>
    <property type="match status" value="1"/>
</dbReference>
<dbReference type="Gene3D" id="3.90.1570.10">
    <property type="entry name" value="tt1808, chain A"/>
    <property type="match status" value="1"/>
</dbReference>
<dbReference type="AlphaFoldDB" id="A0A517YB45"/>
<gene>
    <name evidence="2" type="ORF">ETAA8_25110</name>
</gene>
<organism evidence="2 3">
    <name type="scientific">Anatilimnocola aggregata</name>
    <dbReference type="NCBI Taxonomy" id="2528021"/>
    <lineage>
        <taxon>Bacteria</taxon>
        <taxon>Pseudomonadati</taxon>
        <taxon>Planctomycetota</taxon>
        <taxon>Planctomycetia</taxon>
        <taxon>Pirellulales</taxon>
        <taxon>Pirellulaceae</taxon>
        <taxon>Anatilimnocola</taxon>
    </lineage>
</organism>
<dbReference type="PANTHER" id="PTHR35400:SF3">
    <property type="entry name" value="SLL1072 PROTEIN"/>
    <property type="match status" value="1"/>
</dbReference>